<organism evidence="2 4">
    <name type="scientific">Rhizobium sullae</name>
    <name type="common">Rhizobium hedysari</name>
    <dbReference type="NCBI Taxonomy" id="50338"/>
    <lineage>
        <taxon>Bacteria</taxon>
        <taxon>Pseudomonadati</taxon>
        <taxon>Pseudomonadota</taxon>
        <taxon>Alphaproteobacteria</taxon>
        <taxon>Hyphomicrobiales</taxon>
        <taxon>Rhizobiaceae</taxon>
        <taxon>Rhizobium/Agrobacterium group</taxon>
        <taxon>Rhizobium</taxon>
    </lineage>
</organism>
<keyword evidence="5" id="KW-1185">Reference proteome</keyword>
<reference evidence="3" key="3">
    <citation type="submission" date="2022-09" db="EMBL/GenBank/DDBJ databases">
        <title>Australian commercial rhizobial inoculants.</title>
        <authorList>
            <person name="Kohlmeier M.G."/>
            <person name="O'Hara G.W."/>
            <person name="Colombi E."/>
            <person name="Ramsay J.P."/>
            <person name="Terpolilli J."/>
        </authorList>
    </citation>
    <scope>NUCLEOTIDE SEQUENCE</scope>
    <source>
        <strain evidence="3">WSM1592</strain>
        <plasmid evidence="3">pWSM1592_1</plasmid>
    </source>
</reference>
<reference evidence="2 4" key="1">
    <citation type="submission" date="2017-11" db="EMBL/GenBank/DDBJ databases">
        <authorList>
            <person name="Han C.G."/>
        </authorList>
    </citation>
    <scope>NUCLEOTIDE SEQUENCE [LARGE SCALE GENOMIC DNA]</scope>
    <source>
        <strain evidence="2 4">HCNT1</strain>
    </source>
</reference>
<name>A0A2N0D9H8_RHISU</name>
<sequence>MTKQEIRRTAETEAQNSKPADTGETGGNTVASDCTTDPPKVLWLALSANEDGSPGRSTWSAASMRRHDRPHEMRDWVSPSINYGGHAFGLPDADFQSFLSQRGKFLNDITVLSPSYLVRANSPPIVLLYSGSLRDQSTDHMSLVRSPQFRCRI</sequence>
<proteinExistence type="predicted"/>
<dbReference type="Proteomes" id="UP000232164">
    <property type="component" value="Unassembled WGS sequence"/>
</dbReference>
<dbReference type="EMBL" id="CP104144">
    <property type="protein sequence ID" value="UWU18152.1"/>
    <property type="molecule type" value="Genomic_DNA"/>
</dbReference>
<feature type="region of interest" description="Disordered" evidence="1">
    <location>
        <begin position="49"/>
        <end position="71"/>
    </location>
</feature>
<dbReference type="Proteomes" id="UP001060123">
    <property type="component" value="Plasmid pWSM1592_1"/>
</dbReference>
<evidence type="ECO:0000256" key="1">
    <source>
        <dbReference type="SAM" id="MobiDB-lite"/>
    </source>
</evidence>
<evidence type="ECO:0000313" key="3">
    <source>
        <dbReference type="EMBL" id="UWU18152.1"/>
    </source>
</evidence>
<keyword evidence="3" id="KW-0614">Plasmid</keyword>
<feature type="compositionally biased region" description="Basic and acidic residues" evidence="1">
    <location>
        <begin position="1"/>
        <end position="11"/>
    </location>
</feature>
<evidence type="ECO:0000313" key="4">
    <source>
        <dbReference type="Proteomes" id="UP000232164"/>
    </source>
</evidence>
<feature type="region of interest" description="Disordered" evidence="1">
    <location>
        <begin position="1"/>
        <end position="36"/>
    </location>
</feature>
<accession>A0A2N0D9H8</accession>
<dbReference type="AlphaFoldDB" id="A0A2N0D9H8"/>
<dbReference type="RefSeq" id="WP_027511101.1">
    <property type="nucleotide sequence ID" value="NZ_CP104144.1"/>
</dbReference>
<protein>
    <submittedName>
        <fullName evidence="2">Uncharacterized protein</fullName>
    </submittedName>
</protein>
<reference evidence="2 4" key="2">
    <citation type="submission" date="2017-12" db="EMBL/GenBank/DDBJ databases">
        <title>Genome sequence of Rhizobium sullae HCNT1 isolated from Sulla coronaria nodules and featuring peculiar denitrification phenotypes.</title>
        <authorList>
            <person name="De Diego-Diaz B."/>
            <person name="Treu L."/>
            <person name="Campanaro S."/>
            <person name="Da Silva Duarte V."/>
            <person name="Basaglia M."/>
            <person name="Favaro L."/>
            <person name="Casella S."/>
            <person name="Squartini A."/>
        </authorList>
    </citation>
    <scope>NUCLEOTIDE SEQUENCE [LARGE SCALE GENOMIC DNA]</scope>
    <source>
        <strain evidence="2 4">HCNT1</strain>
    </source>
</reference>
<evidence type="ECO:0000313" key="5">
    <source>
        <dbReference type="Proteomes" id="UP001060123"/>
    </source>
</evidence>
<gene>
    <name evidence="2" type="ORF">CWR43_15140</name>
    <name evidence="3" type="ORF">N2599_23035</name>
</gene>
<evidence type="ECO:0000313" key="2">
    <source>
        <dbReference type="EMBL" id="PKA42757.1"/>
    </source>
</evidence>
<dbReference type="EMBL" id="PIQN01000009">
    <property type="protein sequence ID" value="PKA42757.1"/>
    <property type="molecule type" value="Genomic_DNA"/>
</dbReference>
<geneLocation type="plasmid" evidence="3 5">
    <name>pWSM1592_1</name>
</geneLocation>